<proteinExistence type="predicted"/>
<gene>
    <name evidence="1" type="ORF">MYCGRDRAFT_103814</name>
</gene>
<protein>
    <submittedName>
        <fullName evidence="1">Uncharacterized protein</fullName>
    </submittedName>
</protein>
<dbReference type="RefSeq" id="XP_003854343.1">
    <property type="nucleotide sequence ID" value="XM_003854295.1"/>
</dbReference>
<dbReference type="EMBL" id="CM001198">
    <property type="protein sequence ID" value="EGP89319.1"/>
    <property type="molecule type" value="Genomic_DNA"/>
</dbReference>
<dbReference type="HOGENOM" id="CLU_2869384_0_0_1"/>
<dbReference type="GeneID" id="13404269"/>
<dbReference type="Proteomes" id="UP000008062">
    <property type="component" value="Chromosome 3"/>
</dbReference>
<sequence length="64" mass="7112">MRRKVEFKLKTASGPERGALRQRVNEILQQEFDMYAVDLQTACQGCSVDWDDLRTGPGASGLPA</sequence>
<accession>F9X6Z8</accession>
<reference evidence="1 2" key="1">
    <citation type="journal article" date="2011" name="PLoS Genet.">
        <title>Finished genome of the fungal wheat pathogen Mycosphaerella graminicola reveals dispensome structure, chromosome plasticity, and stealth pathogenesis.</title>
        <authorList>
            <person name="Goodwin S.B."/>
            <person name="Ben M'barek S."/>
            <person name="Dhillon B."/>
            <person name="Wittenberg A.H.J."/>
            <person name="Crane C.F."/>
            <person name="Hane J.K."/>
            <person name="Foster A.J."/>
            <person name="Van der Lee T.A.J."/>
            <person name="Grimwood J."/>
            <person name="Aerts A."/>
            <person name="Antoniw J."/>
            <person name="Bailey A."/>
            <person name="Bluhm B."/>
            <person name="Bowler J."/>
            <person name="Bristow J."/>
            <person name="van der Burgt A."/>
            <person name="Canto-Canche B."/>
            <person name="Churchill A.C.L."/>
            <person name="Conde-Ferraez L."/>
            <person name="Cools H.J."/>
            <person name="Coutinho P.M."/>
            <person name="Csukai M."/>
            <person name="Dehal P."/>
            <person name="De Wit P."/>
            <person name="Donzelli B."/>
            <person name="van de Geest H.C."/>
            <person name="van Ham R.C.H.J."/>
            <person name="Hammond-Kosack K.E."/>
            <person name="Henrissat B."/>
            <person name="Kilian A."/>
            <person name="Kobayashi A.K."/>
            <person name="Koopmann E."/>
            <person name="Kourmpetis Y."/>
            <person name="Kuzniar A."/>
            <person name="Lindquist E."/>
            <person name="Lombard V."/>
            <person name="Maliepaard C."/>
            <person name="Martins N."/>
            <person name="Mehrabi R."/>
            <person name="Nap J.P.H."/>
            <person name="Ponomarenko A."/>
            <person name="Rudd J.J."/>
            <person name="Salamov A."/>
            <person name="Schmutz J."/>
            <person name="Schouten H.J."/>
            <person name="Shapiro H."/>
            <person name="Stergiopoulos I."/>
            <person name="Torriani S.F.F."/>
            <person name="Tu H."/>
            <person name="de Vries R.P."/>
            <person name="Waalwijk C."/>
            <person name="Ware S.B."/>
            <person name="Wiebenga A."/>
            <person name="Zwiers L.-H."/>
            <person name="Oliver R.P."/>
            <person name="Grigoriev I.V."/>
            <person name="Kema G.H.J."/>
        </authorList>
    </citation>
    <scope>NUCLEOTIDE SEQUENCE [LARGE SCALE GENOMIC DNA]</scope>
    <source>
        <strain evidence="2">CBS 115943 / IPO323</strain>
    </source>
</reference>
<dbReference type="KEGG" id="ztr:MYCGRDRAFT_103814"/>
<evidence type="ECO:0000313" key="2">
    <source>
        <dbReference type="Proteomes" id="UP000008062"/>
    </source>
</evidence>
<dbReference type="AlphaFoldDB" id="F9X6Z8"/>
<name>F9X6Z8_ZYMTI</name>
<dbReference type="InParanoid" id="F9X6Z8"/>
<evidence type="ECO:0000313" key="1">
    <source>
        <dbReference type="EMBL" id="EGP89319.1"/>
    </source>
</evidence>
<keyword evidence="2" id="KW-1185">Reference proteome</keyword>
<organism evidence="1 2">
    <name type="scientific">Zymoseptoria tritici (strain CBS 115943 / IPO323)</name>
    <name type="common">Speckled leaf blotch fungus</name>
    <name type="synonym">Septoria tritici</name>
    <dbReference type="NCBI Taxonomy" id="336722"/>
    <lineage>
        <taxon>Eukaryota</taxon>
        <taxon>Fungi</taxon>
        <taxon>Dikarya</taxon>
        <taxon>Ascomycota</taxon>
        <taxon>Pezizomycotina</taxon>
        <taxon>Dothideomycetes</taxon>
        <taxon>Dothideomycetidae</taxon>
        <taxon>Mycosphaerellales</taxon>
        <taxon>Mycosphaerellaceae</taxon>
        <taxon>Zymoseptoria</taxon>
    </lineage>
</organism>